<dbReference type="Proteomes" id="UP000036923">
    <property type="component" value="Unassembled WGS sequence"/>
</dbReference>
<dbReference type="EMBL" id="LGTC01000001">
    <property type="protein sequence ID" value="KNY27779.1"/>
    <property type="molecule type" value="Genomic_DNA"/>
</dbReference>
<dbReference type="STRING" id="398512.Bccel_3050"/>
<reference evidence="2" key="1">
    <citation type="submission" date="2015-07" db="EMBL/GenBank/DDBJ databases">
        <title>Near-Complete Genome Sequence of the Cellulolytic Bacterium Bacteroides (Pseudobacteroides) cellulosolvens ATCC 35603.</title>
        <authorList>
            <person name="Dassa B."/>
            <person name="Utturkar S.M."/>
            <person name="Klingeman D.M."/>
            <person name="Hurt R.A."/>
            <person name="Keller M."/>
            <person name="Xu J."/>
            <person name="Reddy Y.H.K."/>
            <person name="Borovok I."/>
            <person name="Grinberg I.R."/>
            <person name="Lamed R."/>
            <person name="Zhivin O."/>
            <person name="Bayer E.A."/>
            <person name="Brown S.D."/>
        </authorList>
    </citation>
    <scope>NUCLEOTIDE SEQUENCE [LARGE SCALE GENOMIC DNA]</scope>
    <source>
        <strain evidence="2">DSM 2933</strain>
    </source>
</reference>
<name>A0A0L6JPS0_9FIRM</name>
<accession>A0A0L6JPS0</accession>
<proteinExistence type="predicted"/>
<dbReference type="OrthoDB" id="1775746at2"/>
<dbReference type="PATRIC" id="fig|398512.5.peg.3199"/>
<dbReference type="RefSeq" id="WP_028308371.1">
    <property type="nucleotide sequence ID" value="NZ_JQKC01000063.1"/>
</dbReference>
<protein>
    <recommendedName>
        <fullName evidence="3">Relaxase/mobilization nuclease family protein</fullName>
    </recommendedName>
</protein>
<dbReference type="InterPro" id="IPR048102">
    <property type="entry name" value="MobP3"/>
</dbReference>
<evidence type="ECO:0000313" key="1">
    <source>
        <dbReference type="EMBL" id="KNY27779.1"/>
    </source>
</evidence>
<organism evidence="1 2">
    <name type="scientific">Pseudobacteroides cellulosolvens ATCC 35603 = DSM 2933</name>
    <dbReference type="NCBI Taxonomy" id="398512"/>
    <lineage>
        <taxon>Bacteria</taxon>
        <taxon>Bacillati</taxon>
        <taxon>Bacillota</taxon>
        <taxon>Clostridia</taxon>
        <taxon>Eubacteriales</taxon>
        <taxon>Oscillospiraceae</taxon>
        <taxon>Pseudobacteroides</taxon>
    </lineage>
</organism>
<evidence type="ECO:0000313" key="2">
    <source>
        <dbReference type="Proteomes" id="UP000036923"/>
    </source>
</evidence>
<evidence type="ECO:0008006" key="3">
    <source>
        <dbReference type="Google" id="ProtNLM"/>
    </source>
</evidence>
<dbReference type="NCBIfam" id="NF041499">
    <property type="entry name" value="MobP3"/>
    <property type="match status" value="1"/>
</dbReference>
<keyword evidence="2" id="KW-1185">Reference proteome</keyword>
<dbReference type="AlphaFoldDB" id="A0A0L6JPS0"/>
<gene>
    <name evidence="1" type="ORF">Bccel_3050</name>
</gene>
<dbReference type="eggNOG" id="COG0790">
    <property type="taxonomic scope" value="Bacteria"/>
</dbReference>
<comment type="caution">
    <text evidence="1">The sequence shown here is derived from an EMBL/GenBank/DDBJ whole genome shotgun (WGS) entry which is preliminary data.</text>
</comment>
<sequence>MSILMYKQRFRPPNYKKTPKCNYAHIRYIATRPGASKNEGMRHGLFGKLYPGNLVEFETWQEVAKEVRELSYKKVNIFRSVISFTPQTAAELLLKDHKAWEDYIEKHIAVLAQKNGISLKNLSWACAHHNEVSHPHIHVVFWDKNQKTMKNFVKPEVADSIRIQLIKETFADKIADYCRAKENSKSALKETTDQLVKGFDDYMKSIYPKEYKYLKELVGKIDEDDLAAIPLDGVLNGINLSPLSVRLFQLKDIMPKKGRLYYQLLPEEVKEAIDELIADLKQSVPYIKDLINEYAEIKSKLAMLYDTDPENINKHKDKAVDEMDKLIANKVLGVVKTILNKERELSNVEFTEARKIYYTEQMVYEILIMLEQNTSDLNMDYDDAEKAMSTELSKRAKKELYLKNRDKSMEK</sequence>